<dbReference type="Pfam" id="PF11807">
    <property type="entry name" value="UstYa"/>
    <property type="match status" value="1"/>
</dbReference>
<accession>A0A6G1LFL0</accession>
<dbReference type="InterPro" id="IPR021765">
    <property type="entry name" value="UstYa-like"/>
</dbReference>
<sequence>GPIMEVAEFEWQQFDSARYRTERFGVPGKQNMAAWKRMWNHGSIGFPYDKLPLLVKAKDQRPWWRLPPPNNDRVPAVPNVAHHVHCLDMLW</sequence>
<gene>
    <name evidence="2" type="ORF">EJ03DRAFT_244864</name>
</gene>
<protein>
    <submittedName>
        <fullName evidence="2">Uncharacterized protein</fullName>
    </submittedName>
</protein>
<feature type="non-terminal residue" evidence="2">
    <location>
        <position position="91"/>
    </location>
</feature>
<dbReference type="EMBL" id="ML995818">
    <property type="protein sequence ID" value="KAF2771677.1"/>
    <property type="molecule type" value="Genomic_DNA"/>
</dbReference>
<comment type="similarity">
    <text evidence="1">Belongs to the ustYa family.</text>
</comment>
<reference evidence="2" key="1">
    <citation type="journal article" date="2020" name="Stud. Mycol.">
        <title>101 Dothideomycetes genomes: a test case for predicting lifestyles and emergence of pathogens.</title>
        <authorList>
            <person name="Haridas S."/>
            <person name="Albert R."/>
            <person name="Binder M."/>
            <person name="Bloem J."/>
            <person name="Labutti K."/>
            <person name="Salamov A."/>
            <person name="Andreopoulos B."/>
            <person name="Baker S."/>
            <person name="Barry K."/>
            <person name="Bills G."/>
            <person name="Bluhm B."/>
            <person name="Cannon C."/>
            <person name="Castanera R."/>
            <person name="Culley D."/>
            <person name="Daum C."/>
            <person name="Ezra D."/>
            <person name="Gonzalez J."/>
            <person name="Henrissat B."/>
            <person name="Kuo A."/>
            <person name="Liang C."/>
            <person name="Lipzen A."/>
            <person name="Lutzoni F."/>
            <person name="Magnuson J."/>
            <person name="Mondo S."/>
            <person name="Nolan M."/>
            <person name="Ohm R."/>
            <person name="Pangilinan J."/>
            <person name="Park H.-J."/>
            <person name="Ramirez L."/>
            <person name="Alfaro M."/>
            <person name="Sun H."/>
            <person name="Tritt A."/>
            <person name="Yoshinaga Y."/>
            <person name="Zwiers L.-H."/>
            <person name="Turgeon B."/>
            <person name="Goodwin S."/>
            <person name="Spatafora J."/>
            <person name="Crous P."/>
            <person name="Grigoriev I."/>
        </authorList>
    </citation>
    <scope>NUCLEOTIDE SEQUENCE</scope>
    <source>
        <strain evidence="2">CBS 116005</strain>
    </source>
</reference>
<evidence type="ECO:0000313" key="3">
    <source>
        <dbReference type="Proteomes" id="UP000799436"/>
    </source>
</evidence>
<evidence type="ECO:0000256" key="1">
    <source>
        <dbReference type="ARBA" id="ARBA00035112"/>
    </source>
</evidence>
<proteinExistence type="inferred from homology"/>
<feature type="non-terminal residue" evidence="2">
    <location>
        <position position="1"/>
    </location>
</feature>
<dbReference type="GO" id="GO:0043386">
    <property type="term" value="P:mycotoxin biosynthetic process"/>
    <property type="evidence" value="ECO:0007669"/>
    <property type="project" value="InterPro"/>
</dbReference>
<evidence type="ECO:0000313" key="2">
    <source>
        <dbReference type="EMBL" id="KAF2771677.1"/>
    </source>
</evidence>
<organism evidence="2 3">
    <name type="scientific">Teratosphaeria nubilosa</name>
    <dbReference type="NCBI Taxonomy" id="161662"/>
    <lineage>
        <taxon>Eukaryota</taxon>
        <taxon>Fungi</taxon>
        <taxon>Dikarya</taxon>
        <taxon>Ascomycota</taxon>
        <taxon>Pezizomycotina</taxon>
        <taxon>Dothideomycetes</taxon>
        <taxon>Dothideomycetidae</taxon>
        <taxon>Mycosphaerellales</taxon>
        <taxon>Teratosphaeriaceae</taxon>
        <taxon>Teratosphaeria</taxon>
    </lineage>
</organism>
<name>A0A6G1LFL0_9PEZI</name>
<dbReference type="OrthoDB" id="3687641at2759"/>
<keyword evidence="3" id="KW-1185">Reference proteome</keyword>
<dbReference type="Proteomes" id="UP000799436">
    <property type="component" value="Unassembled WGS sequence"/>
</dbReference>
<dbReference type="AlphaFoldDB" id="A0A6G1LFL0"/>